<proteinExistence type="predicted"/>
<dbReference type="PANTHER" id="PTHR43157">
    <property type="entry name" value="PHOSPHATIDYLINOSITOL-GLYCAN BIOSYNTHESIS CLASS F PROTEIN-RELATED"/>
    <property type="match status" value="1"/>
</dbReference>
<keyword evidence="1" id="KW-0560">Oxidoreductase</keyword>
<sequence>MSFLYSQLIKSLPYPSGSYAGKTIVITGSNVGLGKEAARHFTRLGASKLILAVRSLDKGREAKEDIEATTNCAKDIIEVWELDMSKYASVQKFASRLRTGLERVDIFIANAGVVHVEFKQMEEDEGTITVNVVSTFLLMALVLPKMKETAAKFKVRPTFTITSSEVHGWTTFEERNAPDGKIFNTINEVASKSSENVDKLYPLSKLLEVLGVRTFAELHPASEYPVTVNTVNPGFCHSELARDLKDRWSMWLMKLLLARTTEYGSRNLVYAGSAGAESHGHYVSDCAVAKPSPFVRSKEGKEAQDRVWVELKQKLEAIQPGVTSKM</sequence>
<gene>
    <name evidence="2" type="ORF">ColSpa_02991</name>
</gene>
<dbReference type="Pfam" id="PF00106">
    <property type="entry name" value="adh_short"/>
    <property type="match status" value="1"/>
</dbReference>
<evidence type="ECO:0000313" key="3">
    <source>
        <dbReference type="Proteomes" id="UP001055115"/>
    </source>
</evidence>
<accession>A0AA37LA33</accession>
<reference evidence="2 3" key="1">
    <citation type="submission" date="2022-03" db="EMBL/GenBank/DDBJ databases">
        <title>Genome data of Colletotrichum spp.</title>
        <authorList>
            <person name="Utami Y.D."/>
            <person name="Hiruma K."/>
        </authorList>
    </citation>
    <scope>NUCLEOTIDE SEQUENCE [LARGE SCALE GENOMIC DNA]</scope>
    <source>
        <strain evidence="2 3">MAFF 239500</strain>
    </source>
</reference>
<evidence type="ECO:0000256" key="1">
    <source>
        <dbReference type="ARBA" id="ARBA00023002"/>
    </source>
</evidence>
<dbReference type="EMBL" id="BQXU01000005">
    <property type="protein sequence ID" value="GKT42810.1"/>
    <property type="molecule type" value="Genomic_DNA"/>
</dbReference>
<dbReference type="InterPro" id="IPR036291">
    <property type="entry name" value="NAD(P)-bd_dom_sf"/>
</dbReference>
<dbReference type="GeneID" id="73323793"/>
<dbReference type="PRINTS" id="PR00081">
    <property type="entry name" value="GDHRDH"/>
</dbReference>
<dbReference type="Gene3D" id="3.40.50.720">
    <property type="entry name" value="NAD(P)-binding Rossmann-like Domain"/>
    <property type="match status" value="1"/>
</dbReference>
<dbReference type="AlphaFoldDB" id="A0AA37LA33"/>
<dbReference type="SUPFAM" id="SSF51735">
    <property type="entry name" value="NAD(P)-binding Rossmann-fold domains"/>
    <property type="match status" value="1"/>
</dbReference>
<dbReference type="InterPro" id="IPR002347">
    <property type="entry name" value="SDR_fam"/>
</dbReference>
<name>A0AA37LA33_9PEZI</name>
<dbReference type="Proteomes" id="UP001055115">
    <property type="component" value="Unassembled WGS sequence"/>
</dbReference>
<organism evidence="2 3">
    <name type="scientific">Colletotrichum spaethianum</name>
    <dbReference type="NCBI Taxonomy" id="700344"/>
    <lineage>
        <taxon>Eukaryota</taxon>
        <taxon>Fungi</taxon>
        <taxon>Dikarya</taxon>
        <taxon>Ascomycota</taxon>
        <taxon>Pezizomycotina</taxon>
        <taxon>Sordariomycetes</taxon>
        <taxon>Hypocreomycetidae</taxon>
        <taxon>Glomerellales</taxon>
        <taxon>Glomerellaceae</taxon>
        <taxon>Colletotrichum</taxon>
        <taxon>Colletotrichum spaethianum species complex</taxon>
    </lineage>
</organism>
<dbReference type="PANTHER" id="PTHR43157:SF31">
    <property type="entry name" value="PHOSPHATIDYLINOSITOL-GLYCAN BIOSYNTHESIS CLASS F PROTEIN"/>
    <property type="match status" value="1"/>
</dbReference>
<protein>
    <submittedName>
        <fullName evidence="2">Short chain dehydrogenase citE</fullName>
    </submittedName>
</protein>
<dbReference type="RefSeq" id="XP_049125160.1">
    <property type="nucleotide sequence ID" value="XM_049269203.1"/>
</dbReference>
<keyword evidence="3" id="KW-1185">Reference proteome</keyword>
<comment type="caution">
    <text evidence="2">The sequence shown here is derived from an EMBL/GenBank/DDBJ whole genome shotgun (WGS) entry which is preliminary data.</text>
</comment>
<evidence type="ECO:0000313" key="2">
    <source>
        <dbReference type="EMBL" id="GKT42810.1"/>
    </source>
</evidence>
<dbReference type="GO" id="GO:0016491">
    <property type="term" value="F:oxidoreductase activity"/>
    <property type="evidence" value="ECO:0007669"/>
    <property type="project" value="UniProtKB-KW"/>
</dbReference>